<accession>A0A8B8NPX8</accession>
<keyword evidence="4 5" id="KW-0472">Membrane</keyword>
<sequence>MENLPSLSTPLSLSLSLSPRKMAAMEMVSPRNAFGAVHGCSGRAGIRISPTTVPLRCRSGCCGGYGAVRCKLSKFQDFQDYAKPSRLFPTTEIKFCSGHPEEEKMIFGDVGNSQSLYKIKLHTSRMYGSGLTDVNAGILLCLIDEHGHSLLQRLSATPMTDLSVERQEKVDHDILHFQRASVDEFTFKGPKLGGLQALWISLESGQWRLGGVTLSIIHARQPSLEEHTAEETQYGGYQYDFQAEDILIGEGSDSSMIELRPSLVKELSGEPFTLLSNRTRESTFPSPKMSNEESMQEYADLKLSLLLYDAILVSVGTAVASVSASEKAALAFLTGGLGGFVYLLILQRSVDELPTPATISRNSVDQVFRQLKGPITTLALAAAVVFGVLKYSAGQVPVALTSEELIAGMIGFIACKVAVVLAAFKPMTFILKRND</sequence>
<evidence type="ECO:0000256" key="5">
    <source>
        <dbReference type="SAM" id="Phobius"/>
    </source>
</evidence>
<dbReference type="Pfam" id="PF24763">
    <property type="entry name" value="CGL160_C"/>
    <property type="match status" value="1"/>
</dbReference>
<dbReference type="Proteomes" id="UP000827889">
    <property type="component" value="Chromosome 8"/>
</dbReference>
<keyword evidence="8" id="KW-1185">Reference proteome</keyword>
<dbReference type="PANTHER" id="PTHR36330">
    <property type="entry name" value="LIPASE/LIPOOXYGENASE, PLAT/LH2 FAMILY PROTEIN"/>
    <property type="match status" value="1"/>
</dbReference>
<proteinExistence type="predicted"/>
<name>A0A8B8NPX8_9MYRT</name>
<evidence type="ECO:0000256" key="3">
    <source>
        <dbReference type="ARBA" id="ARBA00022989"/>
    </source>
</evidence>
<dbReference type="InterPro" id="IPR056309">
    <property type="entry name" value="CGL160/ATPI_dom"/>
</dbReference>
<reference evidence="9" key="1">
    <citation type="submission" date="2025-08" db="UniProtKB">
        <authorList>
            <consortium name="RefSeq"/>
        </authorList>
    </citation>
    <scope>IDENTIFICATION</scope>
    <source>
        <tissue evidence="9">Leaf</tissue>
    </source>
</reference>
<dbReference type="Gene3D" id="2.60.60.20">
    <property type="entry name" value="PLAT/LH2 domain"/>
    <property type="match status" value="1"/>
</dbReference>
<dbReference type="RefSeq" id="XP_030524219.2">
    <property type="nucleotide sequence ID" value="XM_030668359.2"/>
</dbReference>
<evidence type="ECO:0000256" key="1">
    <source>
        <dbReference type="ARBA" id="ARBA00004141"/>
    </source>
</evidence>
<dbReference type="GeneID" id="115736591"/>
<gene>
    <name evidence="9" type="primary">LOC115736591</name>
</gene>
<organism evidence="8 9">
    <name type="scientific">Rhodamnia argentea</name>
    <dbReference type="NCBI Taxonomy" id="178133"/>
    <lineage>
        <taxon>Eukaryota</taxon>
        <taxon>Viridiplantae</taxon>
        <taxon>Streptophyta</taxon>
        <taxon>Embryophyta</taxon>
        <taxon>Tracheophyta</taxon>
        <taxon>Spermatophyta</taxon>
        <taxon>Magnoliopsida</taxon>
        <taxon>eudicotyledons</taxon>
        <taxon>Gunneridae</taxon>
        <taxon>Pentapetalae</taxon>
        <taxon>rosids</taxon>
        <taxon>malvids</taxon>
        <taxon>Myrtales</taxon>
        <taxon>Myrtaceae</taxon>
        <taxon>Myrtoideae</taxon>
        <taxon>Myrteae</taxon>
        <taxon>Australasian group</taxon>
        <taxon>Rhodamnia</taxon>
    </lineage>
</organism>
<evidence type="ECO:0000259" key="7">
    <source>
        <dbReference type="Pfam" id="PF24938"/>
    </source>
</evidence>
<evidence type="ECO:0000256" key="4">
    <source>
        <dbReference type="ARBA" id="ARBA00023136"/>
    </source>
</evidence>
<comment type="subcellular location">
    <subcellularLocation>
        <location evidence="1">Membrane</location>
        <topology evidence="1">Multi-pass membrane protein</topology>
    </subcellularLocation>
</comment>
<feature type="transmembrane region" description="Helical" evidence="5">
    <location>
        <begin position="375"/>
        <end position="393"/>
    </location>
</feature>
<feature type="transmembrane region" description="Helical" evidence="5">
    <location>
        <begin position="328"/>
        <end position="346"/>
    </location>
</feature>
<keyword evidence="2 5" id="KW-0812">Transmembrane</keyword>
<dbReference type="AlphaFoldDB" id="A0A8B8NPX8"/>
<protein>
    <submittedName>
        <fullName evidence="9">Uncharacterized protein LOC115736591</fullName>
    </submittedName>
</protein>
<keyword evidence="3 5" id="KW-1133">Transmembrane helix</keyword>
<dbReference type="PANTHER" id="PTHR36330:SF2">
    <property type="entry name" value="LIPASE_LIPOOXYGENASE, PLAT_LH2 FAMILY PROTEIN"/>
    <property type="match status" value="1"/>
</dbReference>
<dbReference type="GO" id="GO:0016020">
    <property type="term" value="C:membrane"/>
    <property type="evidence" value="ECO:0007669"/>
    <property type="project" value="UniProtKB-SubCell"/>
</dbReference>
<evidence type="ECO:0000313" key="8">
    <source>
        <dbReference type="Proteomes" id="UP000827889"/>
    </source>
</evidence>
<feature type="domain" description="CGL160/ATPI" evidence="6">
    <location>
        <begin position="287"/>
        <end position="424"/>
    </location>
</feature>
<dbReference type="Pfam" id="PF24938">
    <property type="entry name" value="DUF7755"/>
    <property type="match status" value="1"/>
</dbReference>
<dbReference type="InterPro" id="IPR056657">
    <property type="entry name" value="DUF7755"/>
</dbReference>
<evidence type="ECO:0000313" key="9">
    <source>
        <dbReference type="RefSeq" id="XP_030524219.2"/>
    </source>
</evidence>
<evidence type="ECO:0000259" key="6">
    <source>
        <dbReference type="Pfam" id="PF24763"/>
    </source>
</evidence>
<feature type="transmembrane region" description="Helical" evidence="5">
    <location>
        <begin position="405"/>
        <end position="424"/>
    </location>
</feature>
<evidence type="ECO:0000256" key="2">
    <source>
        <dbReference type="ARBA" id="ARBA00022692"/>
    </source>
</evidence>
<dbReference type="KEGG" id="rarg:115736591"/>
<feature type="domain" description="DUF7755" evidence="7">
    <location>
        <begin position="115"/>
        <end position="264"/>
    </location>
</feature>